<proteinExistence type="inferred from homology"/>
<protein>
    <recommendedName>
        <fullName evidence="11">Transport permease protein</fullName>
    </recommendedName>
</protein>
<gene>
    <name evidence="13" type="ORF">J2X04_003203</name>
</gene>
<keyword evidence="7" id="KW-0972">Capsule biogenesis/degradation</keyword>
<keyword evidence="8 11" id="KW-1133">Transmembrane helix</keyword>
<evidence type="ECO:0000256" key="8">
    <source>
        <dbReference type="ARBA" id="ARBA00022989"/>
    </source>
</evidence>
<evidence type="ECO:0000256" key="5">
    <source>
        <dbReference type="ARBA" id="ARBA00022597"/>
    </source>
</evidence>
<dbReference type="PROSITE" id="PS51012">
    <property type="entry name" value="ABC_TM2"/>
    <property type="match status" value="1"/>
</dbReference>
<feature type="transmembrane region" description="Helical" evidence="11">
    <location>
        <begin position="197"/>
        <end position="215"/>
    </location>
</feature>
<evidence type="ECO:0000313" key="14">
    <source>
        <dbReference type="Proteomes" id="UP001267878"/>
    </source>
</evidence>
<accession>A0ABU1VTL1</accession>
<evidence type="ECO:0000256" key="3">
    <source>
        <dbReference type="ARBA" id="ARBA00022448"/>
    </source>
</evidence>
<keyword evidence="3 11" id="KW-0813">Transport</keyword>
<evidence type="ECO:0000256" key="11">
    <source>
        <dbReference type="RuleBase" id="RU361157"/>
    </source>
</evidence>
<dbReference type="InterPro" id="IPR047817">
    <property type="entry name" value="ABC2_TM_bact-type"/>
</dbReference>
<comment type="caution">
    <text evidence="13">The sequence shown here is derived from an EMBL/GenBank/DDBJ whole genome shotgun (WGS) entry which is preliminary data.</text>
</comment>
<evidence type="ECO:0000256" key="4">
    <source>
        <dbReference type="ARBA" id="ARBA00022475"/>
    </source>
</evidence>
<reference evidence="13 14" key="1">
    <citation type="submission" date="2023-07" db="EMBL/GenBank/DDBJ databases">
        <title>Sorghum-associated microbial communities from plants grown in Nebraska, USA.</title>
        <authorList>
            <person name="Schachtman D."/>
        </authorList>
    </citation>
    <scope>NUCLEOTIDE SEQUENCE [LARGE SCALE GENOMIC DNA]</scope>
    <source>
        <strain evidence="13 14">BE187</strain>
    </source>
</reference>
<comment type="similarity">
    <text evidence="2 11">Belongs to the ABC-2 integral membrane protein family.</text>
</comment>
<dbReference type="Pfam" id="PF01061">
    <property type="entry name" value="ABC2_membrane"/>
    <property type="match status" value="1"/>
</dbReference>
<keyword evidence="10 11" id="KW-0472">Membrane</keyword>
<dbReference type="InterPro" id="IPR000412">
    <property type="entry name" value="ABC_2_transport"/>
</dbReference>
<feature type="transmembrane region" description="Helical" evidence="11">
    <location>
        <begin position="46"/>
        <end position="67"/>
    </location>
</feature>
<comment type="subcellular location">
    <subcellularLocation>
        <location evidence="11">Cell inner membrane</location>
        <topology evidence="11">Multi-pass membrane protein</topology>
    </subcellularLocation>
    <subcellularLocation>
        <location evidence="1">Cell membrane</location>
        <topology evidence="1">Multi-pass membrane protein</topology>
    </subcellularLocation>
</comment>
<evidence type="ECO:0000256" key="1">
    <source>
        <dbReference type="ARBA" id="ARBA00004651"/>
    </source>
</evidence>
<feature type="transmembrane region" description="Helical" evidence="11">
    <location>
        <begin position="87"/>
        <end position="108"/>
    </location>
</feature>
<evidence type="ECO:0000259" key="12">
    <source>
        <dbReference type="PROSITE" id="PS51012"/>
    </source>
</evidence>
<dbReference type="PIRSF" id="PIRSF006648">
    <property type="entry name" value="DrrB"/>
    <property type="match status" value="1"/>
</dbReference>
<keyword evidence="4 11" id="KW-1003">Cell membrane</keyword>
<dbReference type="EMBL" id="JAVDVW010000002">
    <property type="protein sequence ID" value="MDR7100822.1"/>
    <property type="molecule type" value="Genomic_DNA"/>
</dbReference>
<evidence type="ECO:0000256" key="9">
    <source>
        <dbReference type="ARBA" id="ARBA00023047"/>
    </source>
</evidence>
<feature type="transmembrane region" description="Helical" evidence="11">
    <location>
        <begin position="164"/>
        <end position="185"/>
    </location>
</feature>
<dbReference type="RefSeq" id="WP_310056069.1">
    <property type="nucleotide sequence ID" value="NZ_JAVDVW010000002.1"/>
</dbReference>
<name>A0ABU1VTL1_9GAMM</name>
<keyword evidence="14" id="KW-1185">Reference proteome</keyword>
<evidence type="ECO:0000256" key="10">
    <source>
        <dbReference type="ARBA" id="ARBA00023136"/>
    </source>
</evidence>
<dbReference type="InterPro" id="IPR013525">
    <property type="entry name" value="ABC2_TM"/>
</dbReference>
<feature type="domain" description="ABC transmembrane type-2" evidence="12">
    <location>
        <begin position="47"/>
        <end position="274"/>
    </location>
</feature>
<keyword evidence="6 11" id="KW-0812">Transmembrane</keyword>
<keyword evidence="9" id="KW-0625">Polysaccharide transport</keyword>
<keyword evidence="5" id="KW-0762">Sugar transport</keyword>
<feature type="transmembrane region" description="Helical" evidence="11">
    <location>
        <begin position="128"/>
        <end position="152"/>
    </location>
</feature>
<organism evidence="13 14">
    <name type="scientific">Agrilutibacter niabensis</name>
    <dbReference type="NCBI Taxonomy" id="380628"/>
    <lineage>
        <taxon>Bacteria</taxon>
        <taxon>Pseudomonadati</taxon>
        <taxon>Pseudomonadota</taxon>
        <taxon>Gammaproteobacteria</taxon>
        <taxon>Lysobacterales</taxon>
        <taxon>Lysobacteraceae</taxon>
        <taxon>Agrilutibacter</taxon>
    </lineage>
</organism>
<evidence type="ECO:0000256" key="6">
    <source>
        <dbReference type="ARBA" id="ARBA00022692"/>
    </source>
</evidence>
<feature type="transmembrane region" description="Helical" evidence="11">
    <location>
        <begin position="250"/>
        <end position="271"/>
    </location>
</feature>
<evidence type="ECO:0000256" key="2">
    <source>
        <dbReference type="ARBA" id="ARBA00007783"/>
    </source>
</evidence>
<sequence length="282" mass="31744">MIRTAVSPSRSHPTSLKEMFHSAWKHRSLIRALAYREIVGRYRGSTFGVAWSIINPLVMLLIYTFVFTSIFKMRWGSNATAATPSDFALMLFAGMLVFAFFSECLTRAPSLVFGNPNLVKKIVFPLEIQAYVTVGAALFQTAVTLVILLGAILVSKGAPPPTALLLPVVLLPLCFINLGAIWILSSLGVFLRDIGQMVGHFVMMFMFLSPMFYPVTAVPEKFRTFFFLNPLTFLMEQTRHVLLIGQAPDWLQLAQFTAVSIVFAWIGFWWFQRTRRGFADVL</sequence>
<evidence type="ECO:0000256" key="7">
    <source>
        <dbReference type="ARBA" id="ARBA00022903"/>
    </source>
</evidence>
<dbReference type="PANTHER" id="PTHR30413">
    <property type="entry name" value="INNER MEMBRANE TRANSPORT PERMEASE"/>
    <property type="match status" value="1"/>
</dbReference>
<evidence type="ECO:0000313" key="13">
    <source>
        <dbReference type="EMBL" id="MDR7100822.1"/>
    </source>
</evidence>
<dbReference type="PANTHER" id="PTHR30413:SF10">
    <property type="entry name" value="CAPSULE POLYSACCHARIDE EXPORT INNER-MEMBRANE PROTEIN CTRC"/>
    <property type="match status" value="1"/>
</dbReference>
<dbReference type="Proteomes" id="UP001267878">
    <property type="component" value="Unassembled WGS sequence"/>
</dbReference>